<evidence type="ECO:0000313" key="2">
    <source>
        <dbReference type="EMBL" id="MDW3780630.1"/>
    </source>
</evidence>
<feature type="domain" description="AbiTii" evidence="1">
    <location>
        <begin position="5"/>
        <end position="117"/>
    </location>
</feature>
<evidence type="ECO:0000259" key="1">
    <source>
        <dbReference type="Pfam" id="PF18864"/>
    </source>
</evidence>
<sequence length="120" mass="13327">MSESMVLRFQAMALDNESSVTALLRMAKAIAIKLNLANVSEWIDNELNGYKDTKVPDYRVVIGQLRAVHPMHGLIEAPVADSKFEKRLSTVHIMSSIGELESISPKSVMTFPISESPRII</sequence>
<evidence type="ECO:0000313" key="3">
    <source>
        <dbReference type="Proteomes" id="UP001276300"/>
    </source>
</evidence>
<dbReference type="EMBL" id="JAUEQX010000057">
    <property type="protein sequence ID" value="MDW3780630.1"/>
    <property type="molecule type" value="Genomic_DNA"/>
</dbReference>
<comment type="caution">
    <text evidence="2">The sequence shown here is derived from an EMBL/GenBank/DDBJ whole genome shotgun (WGS) entry which is preliminary data.</text>
</comment>
<reference evidence="2" key="1">
    <citation type="journal article" date="2023" name="J Glob Antimicrob Resist">
        <title>Emergence of NDM-1 and KPC-3 carbapenemases in Kluyvera cryocrescens: Investigating genetic heterogeneity and acquisition routes of blaNDM-1 in Enterobacterales species in Portugal.</title>
        <authorList>
            <person name="Loiodice M."/>
            <person name="Ribeiro M."/>
            <person name="Peixe L."/>
            <person name="Novais A."/>
        </authorList>
    </citation>
    <scope>NUCLEOTIDE SEQUENCE</scope>
    <source>
        <strain evidence="2">K629</strain>
    </source>
</reference>
<dbReference type="Proteomes" id="UP001276300">
    <property type="component" value="Unassembled WGS sequence"/>
</dbReference>
<dbReference type="InterPro" id="IPR041304">
    <property type="entry name" value="AbiTii"/>
</dbReference>
<proteinExistence type="predicted"/>
<dbReference type="AlphaFoldDB" id="A0AAW9CIP4"/>
<dbReference type="RefSeq" id="WP_318243442.1">
    <property type="nucleotide sequence ID" value="NZ_JAUEQX010000057.1"/>
</dbReference>
<accession>A0AAW9CIP4</accession>
<organism evidence="2 3">
    <name type="scientific">Kluyvera cryocrescens</name>
    <name type="common">Kluyvera citrophila</name>
    <dbReference type="NCBI Taxonomy" id="580"/>
    <lineage>
        <taxon>Bacteria</taxon>
        <taxon>Pseudomonadati</taxon>
        <taxon>Pseudomonadota</taxon>
        <taxon>Gammaproteobacteria</taxon>
        <taxon>Enterobacterales</taxon>
        <taxon>Enterobacteriaceae</taxon>
        <taxon>Kluyvera</taxon>
    </lineage>
</organism>
<dbReference type="Pfam" id="PF18864">
    <property type="entry name" value="AbiTii"/>
    <property type="match status" value="1"/>
</dbReference>
<protein>
    <recommendedName>
        <fullName evidence="1">AbiTii domain-containing protein</fullName>
    </recommendedName>
</protein>
<name>A0AAW9CIP4_KLUCR</name>
<gene>
    <name evidence="2" type="ORF">QWU01_28005</name>
</gene>